<dbReference type="Proteomes" id="UP000887568">
    <property type="component" value="Unplaced"/>
</dbReference>
<dbReference type="Pfam" id="PF07690">
    <property type="entry name" value="MFS_1"/>
    <property type="match status" value="1"/>
</dbReference>
<feature type="transmembrane region" description="Helical" evidence="3">
    <location>
        <begin position="393"/>
        <end position="413"/>
    </location>
</feature>
<feature type="region of interest" description="Disordered" evidence="2">
    <location>
        <begin position="49"/>
        <end position="69"/>
    </location>
</feature>
<proteinExistence type="predicted"/>
<comment type="subcellular location">
    <subcellularLocation>
        <location evidence="1">Membrane</location>
        <topology evidence="1">Multi-pass membrane protein</topology>
    </subcellularLocation>
</comment>
<feature type="compositionally biased region" description="Basic and acidic residues" evidence="2">
    <location>
        <begin position="271"/>
        <end position="282"/>
    </location>
</feature>
<evidence type="ECO:0000313" key="6">
    <source>
        <dbReference type="Proteomes" id="UP000887568"/>
    </source>
</evidence>
<feature type="transmembrane region" description="Helical" evidence="3">
    <location>
        <begin position="327"/>
        <end position="350"/>
    </location>
</feature>
<dbReference type="InterPro" id="IPR020846">
    <property type="entry name" value="MFS_dom"/>
</dbReference>
<dbReference type="SUPFAM" id="SSF103473">
    <property type="entry name" value="MFS general substrate transporter"/>
    <property type="match status" value="1"/>
</dbReference>
<evidence type="ECO:0000313" key="5">
    <source>
        <dbReference type="EnsemblMetazoa" id="XP_038070327.1"/>
    </source>
</evidence>
<dbReference type="RefSeq" id="XP_038070327.1">
    <property type="nucleotide sequence ID" value="XM_038214399.1"/>
</dbReference>
<protein>
    <recommendedName>
        <fullName evidence="4">Major facilitator superfamily (MFS) profile domain-containing protein</fullName>
    </recommendedName>
</protein>
<feature type="compositionally biased region" description="Basic and acidic residues" evidence="2">
    <location>
        <begin position="57"/>
        <end position="67"/>
    </location>
</feature>
<dbReference type="GO" id="GO:0008028">
    <property type="term" value="F:monocarboxylic acid transmembrane transporter activity"/>
    <property type="evidence" value="ECO:0007669"/>
    <property type="project" value="TreeGrafter"/>
</dbReference>
<reference evidence="5" key="1">
    <citation type="submission" date="2022-11" db="UniProtKB">
        <authorList>
            <consortium name="EnsemblMetazoa"/>
        </authorList>
    </citation>
    <scope>IDENTIFICATION</scope>
</reference>
<evidence type="ECO:0000256" key="3">
    <source>
        <dbReference type="SAM" id="Phobius"/>
    </source>
</evidence>
<feature type="transmembrane region" description="Helical" evidence="3">
    <location>
        <begin position="171"/>
        <end position="195"/>
    </location>
</feature>
<sequence length="522" mass="57386">MADYTCDSSTRLHQFSATMQEGIVLPRRPETKIPEGESITMANLDIELSSENEADDRDQPSGRRERLPAQARPWSRRWGRVVVVASFMAFLFEMGSIQTHGIYMPILLEEFEVGSAELGWVTSSALAVLCLAGPFSSFFVKKLECRRAIMLGGVMMAIGTGIASFTNNSVYLFLCLGLVGLGGTLIQVGLVFMVGQYYNTHHAIANGIAFSGIGAGVFAFSPLVQYLINTYGWRGSFVIESAIVMNVVVMGALMRPASRYKTRRSGSVPKRKVETNEQERNCSHTGDNDWCNEQEESSDSGEIEINTSLCRRCRRFGLCELLGNTPWLLLLYLSCFLLEVGCSSVIFHITNFGQASGLDPTQASSLLSFFGIGGVIGRVTYGLVLKIRCIRPYWMFEACLLLSALSVTFITVVDSYVEKVIFITSFGVTSGALFPLVPVILRQSVDIDQLPLAFGLSLFCNGVGTIAGGYLIGFVRDVTGDYTTAFYLIGIFFIVSAAVSLPQPVVSWYRRRRVCRSVQSAE</sequence>
<dbReference type="PANTHER" id="PTHR11360">
    <property type="entry name" value="MONOCARBOXYLATE TRANSPORTER"/>
    <property type="match status" value="1"/>
</dbReference>
<feature type="transmembrane region" description="Helical" evidence="3">
    <location>
        <begin position="234"/>
        <end position="254"/>
    </location>
</feature>
<feature type="transmembrane region" description="Helical" evidence="3">
    <location>
        <begin position="485"/>
        <end position="509"/>
    </location>
</feature>
<accession>A0A914B2U0</accession>
<dbReference type="InterPro" id="IPR050327">
    <property type="entry name" value="Proton-linked_MCT"/>
</dbReference>
<feature type="transmembrane region" description="Helical" evidence="3">
    <location>
        <begin position="118"/>
        <end position="140"/>
    </location>
</feature>
<keyword evidence="6" id="KW-1185">Reference proteome</keyword>
<evidence type="ECO:0000256" key="1">
    <source>
        <dbReference type="ARBA" id="ARBA00004141"/>
    </source>
</evidence>
<feature type="transmembrane region" description="Helical" evidence="3">
    <location>
        <begin position="207"/>
        <end position="228"/>
    </location>
</feature>
<keyword evidence="3" id="KW-1133">Transmembrane helix</keyword>
<dbReference type="InterPro" id="IPR011701">
    <property type="entry name" value="MFS"/>
</dbReference>
<dbReference type="InterPro" id="IPR036259">
    <property type="entry name" value="MFS_trans_sf"/>
</dbReference>
<dbReference type="PANTHER" id="PTHR11360:SF284">
    <property type="entry name" value="EG:103B4.3 PROTEIN-RELATED"/>
    <property type="match status" value="1"/>
</dbReference>
<dbReference type="OMA" id="THHAIAN"/>
<feature type="region of interest" description="Disordered" evidence="2">
    <location>
        <begin position="263"/>
        <end position="295"/>
    </location>
</feature>
<dbReference type="GeneID" id="119739444"/>
<keyword evidence="3" id="KW-0472">Membrane</keyword>
<feature type="transmembrane region" description="Helical" evidence="3">
    <location>
        <begin position="81"/>
        <end position="106"/>
    </location>
</feature>
<feature type="transmembrane region" description="Helical" evidence="3">
    <location>
        <begin position="362"/>
        <end position="381"/>
    </location>
</feature>
<dbReference type="EnsemblMetazoa" id="XM_038214399.1">
    <property type="protein sequence ID" value="XP_038070327.1"/>
    <property type="gene ID" value="LOC119739444"/>
</dbReference>
<dbReference type="OrthoDB" id="2213137at2759"/>
<dbReference type="Gene3D" id="1.20.1250.20">
    <property type="entry name" value="MFS general substrate transporter like domains"/>
    <property type="match status" value="1"/>
</dbReference>
<organism evidence="5 6">
    <name type="scientific">Patiria miniata</name>
    <name type="common">Bat star</name>
    <name type="synonym">Asterina miniata</name>
    <dbReference type="NCBI Taxonomy" id="46514"/>
    <lineage>
        <taxon>Eukaryota</taxon>
        <taxon>Metazoa</taxon>
        <taxon>Echinodermata</taxon>
        <taxon>Eleutherozoa</taxon>
        <taxon>Asterozoa</taxon>
        <taxon>Asteroidea</taxon>
        <taxon>Valvatacea</taxon>
        <taxon>Valvatida</taxon>
        <taxon>Asterinidae</taxon>
        <taxon>Patiria</taxon>
    </lineage>
</organism>
<evidence type="ECO:0000256" key="2">
    <source>
        <dbReference type="SAM" id="MobiDB-lite"/>
    </source>
</evidence>
<evidence type="ECO:0000259" key="4">
    <source>
        <dbReference type="PROSITE" id="PS50850"/>
    </source>
</evidence>
<feature type="transmembrane region" description="Helical" evidence="3">
    <location>
        <begin position="453"/>
        <end position="473"/>
    </location>
</feature>
<name>A0A914B2U0_PATMI</name>
<feature type="transmembrane region" description="Helical" evidence="3">
    <location>
        <begin position="419"/>
        <end position="441"/>
    </location>
</feature>
<feature type="transmembrane region" description="Helical" evidence="3">
    <location>
        <begin position="147"/>
        <end position="165"/>
    </location>
</feature>
<dbReference type="AlphaFoldDB" id="A0A914B2U0"/>
<dbReference type="PROSITE" id="PS50850">
    <property type="entry name" value="MFS"/>
    <property type="match status" value="1"/>
</dbReference>
<keyword evidence="3" id="KW-0812">Transmembrane</keyword>
<feature type="domain" description="Major facilitator superfamily (MFS) profile" evidence="4">
    <location>
        <begin position="81"/>
        <end position="508"/>
    </location>
</feature>
<dbReference type="GO" id="GO:0016020">
    <property type="term" value="C:membrane"/>
    <property type="evidence" value="ECO:0007669"/>
    <property type="project" value="UniProtKB-SubCell"/>
</dbReference>